<dbReference type="eggNOG" id="ENOG503028T">
    <property type="taxonomic scope" value="Bacteria"/>
</dbReference>
<evidence type="ECO:0000256" key="1">
    <source>
        <dbReference type="SAM" id="Phobius"/>
    </source>
</evidence>
<dbReference type="Proteomes" id="UP000029998">
    <property type="component" value="Unassembled WGS sequence"/>
</dbReference>
<dbReference type="EMBL" id="AVPU01000029">
    <property type="protein sequence ID" value="KGM53428.1"/>
    <property type="molecule type" value="Genomic_DNA"/>
</dbReference>
<organism evidence="2 3">
    <name type="scientific">Lysobacter daejeonensis GH1-9</name>
    <dbReference type="NCBI Taxonomy" id="1385517"/>
    <lineage>
        <taxon>Bacteria</taxon>
        <taxon>Pseudomonadati</taxon>
        <taxon>Pseudomonadota</taxon>
        <taxon>Gammaproteobacteria</taxon>
        <taxon>Lysobacterales</taxon>
        <taxon>Lysobacteraceae</taxon>
        <taxon>Aerolutibacter</taxon>
    </lineage>
</organism>
<keyword evidence="3" id="KW-1185">Reference proteome</keyword>
<sequence length="85" mass="9204">MAWVYLLLAIGALAVAFKTASVGLMAVCLLVALGLILAWVMALLAQRIDSRSRSDHAMIDPEELRRLREQAEARKAAATAGETPR</sequence>
<reference evidence="2 3" key="1">
    <citation type="submission" date="2013-08" db="EMBL/GenBank/DDBJ databases">
        <title>Genome sequencing of Lysobacter.</title>
        <authorList>
            <person name="Zhang S."/>
            <person name="Wang G."/>
        </authorList>
    </citation>
    <scope>NUCLEOTIDE SEQUENCE [LARGE SCALE GENOMIC DNA]</scope>
    <source>
        <strain evidence="2 3">GH1-9</strain>
    </source>
</reference>
<accession>A0A0A0ETJ5</accession>
<keyword evidence="1" id="KW-0812">Transmembrane</keyword>
<dbReference type="RefSeq" id="WP_036139353.1">
    <property type="nucleotide sequence ID" value="NZ_AVPU01000029.1"/>
</dbReference>
<gene>
    <name evidence="2" type="ORF">N800_07560</name>
</gene>
<protein>
    <recommendedName>
        <fullName evidence="4">Transmembrane protein</fullName>
    </recommendedName>
</protein>
<dbReference type="AlphaFoldDB" id="A0A0A0ETJ5"/>
<evidence type="ECO:0008006" key="4">
    <source>
        <dbReference type="Google" id="ProtNLM"/>
    </source>
</evidence>
<comment type="caution">
    <text evidence="2">The sequence shown here is derived from an EMBL/GenBank/DDBJ whole genome shotgun (WGS) entry which is preliminary data.</text>
</comment>
<dbReference type="STRING" id="1385517.N800_07560"/>
<name>A0A0A0ETJ5_9GAMM</name>
<proteinExistence type="predicted"/>
<keyword evidence="1" id="KW-1133">Transmembrane helix</keyword>
<evidence type="ECO:0000313" key="2">
    <source>
        <dbReference type="EMBL" id="KGM53428.1"/>
    </source>
</evidence>
<dbReference type="OrthoDB" id="6028403at2"/>
<keyword evidence="1" id="KW-0472">Membrane</keyword>
<evidence type="ECO:0000313" key="3">
    <source>
        <dbReference type="Proteomes" id="UP000029998"/>
    </source>
</evidence>
<feature type="transmembrane region" description="Helical" evidence="1">
    <location>
        <begin position="24"/>
        <end position="45"/>
    </location>
</feature>